<keyword evidence="3" id="KW-0436">Ligase</keyword>
<evidence type="ECO:0000256" key="4">
    <source>
        <dbReference type="ARBA" id="ARBA00023140"/>
    </source>
</evidence>
<dbReference type="Proteomes" id="UP000668214">
    <property type="component" value="Unassembled WGS sequence"/>
</dbReference>
<dbReference type="Pfam" id="PF13193">
    <property type="entry name" value="AMP-binding_C"/>
    <property type="match status" value="5"/>
</dbReference>
<comment type="subcellular location">
    <subcellularLocation>
        <location evidence="1">Peroxisome</location>
    </subcellularLocation>
</comment>
<dbReference type="InterPro" id="IPR045851">
    <property type="entry name" value="AMP-bd_C_sf"/>
</dbReference>
<evidence type="ECO:0000259" key="5">
    <source>
        <dbReference type="Pfam" id="PF00501"/>
    </source>
</evidence>
<dbReference type="EMBL" id="JAANIA010002380">
    <property type="protein sequence ID" value="KAG5315244.1"/>
    <property type="molecule type" value="Genomic_DNA"/>
</dbReference>
<reference evidence="7" key="1">
    <citation type="submission" date="2020-02" db="EMBL/GenBank/DDBJ databases">
        <title>Relaxed selection underlies rapid genomic changes in the transitions from sociality to social parasitism in ants.</title>
        <authorList>
            <person name="Bi X."/>
        </authorList>
    </citation>
    <scope>NUCLEOTIDE SEQUENCE</scope>
    <source>
        <strain evidence="7">BGI-DK2014c</strain>
        <tissue evidence="7">Whole body</tissue>
    </source>
</reference>
<name>A0A836EL04_9HYME</name>
<dbReference type="Gene3D" id="3.30.300.30">
    <property type="match status" value="5"/>
</dbReference>
<dbReference type="SUPFAM" id="SSF56801">
    <property type="entry name" value="Acetyl-CoA synthetase-like"/>
    <property type="match status" value="5"/>
</dbReference>
<proteinExistence type="inferred from homology"/>
<feature type="domain" description="AMP-dependent synthetase/ligase" evidence="5">
    <location>
        <begin position="2211"/>
        <end position="2554"/>
    </location>
</feature>
<dbReference type="PANTHER" id="PTHR24096">
    <property type="entry name" value="LONG-CHAIN-FATTY-ACID--COA LIGASE"/>
    <property type="match status" value="1"/>
</dbReference>
<dbReference type="InterPro" id="IPR000873">
    <property type="entry name" value="AMP-dep_synth/lig_dom"/>
</dbReference>
<feature type="domain" description="AMP-dependent synthetase/ligase" evidence="5">
    <location>
        <begin position="1722"/>
        <end position="2065"/>
    </location>
</feature>
<evidence type="ECO:0000313" key="7">
    <source>
        <dbReference type="EMBL" id="KAG5315244.1"/>
    </source>
</evidence>
<dbReference type="CDD" id="cd05911">
    <property type="entry name" value="Firefly_Luc_like"/>
    <property type="match status" value="1"/>
</dbReference>
<dbReference type="Pfam" id="PF00501">
    <property type="entry name" value="AMP-binding"/>
    <property type="match status" value="5"/>
</dbReference>
<evidence type="ECO:0000259" key="6">
    <source>
        <dbReference type="Pfam" id="PF13193"/>
    </source>
</evidence>
<accession>A0A836EL04</accession>
<feature type="domain" description="AMP-binding enzyme C-terminal" evidence="6">
    <location>
        <begin position="413"/>
        <end position="489"/>
    </location>
</feature>
<keyword evidence="8" id="KW-1185">Reference proteome</keyword>
<dbReference type="Gene3D" id="2.30.38.10">
    <property type="entry name" value="Luciferase, Domain 3"/>
    <property type="match status" value="1"/>
</dbReference>
<dbReference type="GO" id="GO:0016405">
    <property type="term" value="F:CoA-ligase activity"/>
    <property type="evidence" value="ECO:0007669"/>
    <property type="project" value="TreeGrafter"/>
</dbReference>
<organism evidence="7 8">
    <name type="scientific">Pseudoatta argentina</name>
    <dbReference type="NCBI Taxonomy" id="621737"/>
    <lineage>
        <taxon>Eukaryota</taxon>
        <taxon>Metazoa</taxon>
        <taxon>Ecdysozoa</taxon>
        <taxon>Arthropoda</taxon>
        <taxon>Hexapoda</taxon>
        <taxon>Insecta</taxon>
        <taxon>Pterygota</taxon>
        <taxon>Neoptera</taxon>
        <taxon>Endopterygota</taxon>
        <taxon>Hymenoptera</taxon>
        <taxon>Apocrita</taxon>
        <taxon>Aculeata</taxon>
        <taxon>Formicoidea</taxon>
        <taxon>Formicidae</taxon>
        <taxon>Myrmicinae</taxon>
        <taxon>Pseudoatta</taxon>
    </lineage>
</organism>
<comment type="caution">
    <text evidence="7">The sequence shown here is derived from an EMBL/GenBank/DDBJ whole genome shotgun (WGS) entry which is preliminary data.</text>
</comment>
<feature type="non-terminal residue" evidence="7">
    <location>
        <position position="2699"/>
    </location>
</feature>
<dbReference type="InterPro" id="IPR025110">
    <property type="entry name" value="AMP-bd_C"/>
</dbReference>
<dbReference type="GO" id="GO:0005777">
    <property type="term" value="C:peroxisome"/>
    <property type="evidence" value="ECO:0007669"/>
    <property type="project" value="UniProtKB-SubCell"/>
</dbReference>
<evidence type="ECO:0000256" key="2">
    <source>
        <dbReference type="ARBA" id="ARBA00006432"/>
    </source>
</evidence>
<feature type="non-terminal residue" evidence="7">
    <location>
        <position position="1"/>
    </location>
</feature>
<dbReference type="GO" id="GO:0004497">
    <property type="term" value="F:monooxygenase activity"/>
    <property type="evidence" value="ECO:0007669"/>
    <property type="project" value="UniProtKB-KW"/>
</dbReference>
<dbReference type="PROSITE" id="PS00455">
    <property type="entry name" value="AMP_BINDING"/>
    <property type="match status" value="5"/>
</dbReference>
<feature type="domain" description="AMP-dependent synthetase/ligase" evidence="5">
    <location>
        <begin position="572"/>
        <end position="929"/>
    </location>
</feature>
<evidence type="ECO:0000256" key="1">
    <source>
        <dbReference type="ARBA" id="ARBA00004275"/>
    </source>
</evidence>
<feature type="domain" description="AMP-binding enzyme C-terminal" evidence="6">
    <location>
        <begin position="965"/>
        <end position="1041"/>
    </location>
</feature>
<gene>
    <name evidence="7" type="primary">Luci_0</name>
    <name evidence="7" type="ORF">G6Z78_0006222</name>
</gene>
<feature type="domain" description="AMP-binding enzyme C-terminal" evidence="6">
    <location>
        <begin position="2116"/>
        <end position="2192"/>
    </location>
</feature>
<evidence type="ECO:0000256" key="3">
    <source>
        <dbReference type="ARBA" id="ARBA00022598"/>
    </source>
</evidence>
<dbReference type="InterPro" id="IPR020845">
    <property type="entry name" value="AMP-binding_CS"/>
</dbReference>
<protein>
    <submittedName>
        <fullName evidence="7">LUCI monooxygenase</fullName>
    </submittedName>
</protein>
<feature type="domain" description="AMP-dependent synthetase/ligase" evidence="5">
    <location>
        <begin position="1085"/>
        <end position="1442"/>
    </location>
</feature>
<feature type="domain" description="AMP-binding enzyme C-terminal" evidence="6">
    <location>
        <begin position="1493"/>
        <end position="1569"/>
    </location>
</feature>
<evidence type="ECO:0000313" key="8">
    <source>
        <dbReference type="Proteomes" id="UP000668214"/>
    </source>
</evidence>
<dbReference type="Gene3D" id="3.40.50.12780">
    <property type="entry name" value="N-terminal domain of ligase-like"/>
    <property type="match status" value="4"/>
</dbReference>
<dbReference type="InterPro" id="IPR042099">
    <property type="entry name" value="ANL_N_sf"/>
</dbReference>
<keyword evidence="7" id="KW-0560">Oxidoreductase</keyword>
<sequence length="2699" mass="304299">MWVSITSHEDKIAHLDARTDKTFTYAELQDKAVRCALWLQKQGIKYGDIISVCTSNQPNSIVPCIAAAYINAIFNPWNEDMDLPTALHVLQLTTPKVIFCSAKSVGVILNAMKEKNCNPMMVVFGNHDSAISLSDILRNCNNAEAANFRYVELDDVKKTACIMHSSGTTGMAKGVELSNHTMILMKDNGTLDMTNVPTLWFSSLYWISGVMLNVKAISQGATVILYSQFDEDMTCQLIEKYKVAVLFLSSSMINRFVRAGYVKNYSLPSLKVILGGGAIIKPKVQEELRRCLPHVQILQGYGMTEVGGLVTCQLPNHKDGSCGIVTKNAQIKIVNPESGKVLDPNQSGEIWIKSASMMNSYYRNPEATKSTIDEEGWLHTGDIGYIDEDGELFIIDRIKELIKYRGYQISPGEIEGVLISHPAVLEVAVISIPHATDDEHPLAYITKKSGAKETEQDLIDFVSKNMMDHYKLRAGIIFLDAFPYTGSGKIARKDLKEMTKKLFKRTKQTQQHVSPLCRKLCTMCSQLKYLMGGISDETDMLMGIFTVENGIYKGQVTYDVNKYKCFGNVMWHSIRRNGEKIAQLDACTEKSVTYVELQDKVVRCALWLQKQGIKSDDVISVCTGNHYNAIVPCLSAAYINVIFNPWDENMNLKTALYVLRMIMPKIIFCSKKSIDVILSAIKEQNCSPTIVVFGEHVDAISFSDILSNCSDVEVANFHHVDHVDITKTACILHSSGTSGMPKGVELSNSVLLHISQNKNINSDMVLLWFSSLYWISGIFLNLITIEQGGKIIIYPEFNEEMTCRLIEKYQIEVIFLSTSLLSRFLKASCIKKYPLSSLKVILYGGAIMNKKVQEKLKNILSHVQILQGYGMTETGGPITLPQSHHKNGSNGVVIKNVQIKIVDPKSGKIFESNQPGEILIKSATIMTGWLHSGDIGYIDEDGELFIIDRIKELIKYKGQQISPAEIENMLISHPAVLEAAIIGVPHALDNEHPLAYVTKKPGIEVTKQELIDFVAENMEDRCKLRAGVIFLDSFPYTGSGKISRKDLKEMTKKLNFTVENGIYKGPVKHNMNKYKSLGEMLWIRIKSHGNKIAYLDACTEETITYAELQEKVVRCALWFQKQGIKSGDVISMCTGNHLDSIVPCLSAAYINAIFNPWNENMDLQTALHVLQLTTPKVIFCSEKAVDVILSAIKKQKCNPTIVILGKYVDAISFFDILRNCNDVEVANFRYVELDDIKKTACILHSSGTTGMPKGVELSNYALLIIIQKNILDVANTPLLWFSSLYWLSGIVLNLNMITQGNLAILYPEFNEEMTCRLIEKYKVAFIFLSTSMINRFLKAGYVKKYSLPSLKIIMSTGAIIKPKVQEELKCILPHVDILQGYGMTETSGFITNQLSNHKNGSCGVVAENVQMKIIDPENEKILGPNQSGEIWVKSITMMNGYYRNPEAIKSTIDEEGWLHTGDIGYVDEDGELFIIDRIKELIKYRGCQISPTEIENVLMLHPAVLETAIIGVPHALDDEHPLAYVTKKPGVEVTEQELIDFVARNMMDHYKLRAGVIFLDNFPYTGSGKISRKDLKVMTKELLISDCFRRFFRLMALLSCYNRASMCLWREYLFDFYYVSLFDFYYAFVLILDCINCNIITVSKRSVTTNDIKIYRKYVKYQILKIDTSNYFYLRIFFIFNTINLRIKNIILIFLRYTYILNIIKRNDAVKLVCTFHLDACTEETVTYAELQNKVVRCALWLQKQGIKSGDVISICTGNHLNSIVPCLSTTYINAIFNPCNENMDLQTALYFLQLMMPKMIFCSEKSVNIILSAIKKQNYNATVVVFGKHVDAVSFSDILKNCNDVEVTNFRYIELDNIKKTACIMHSSGTTGIPKGVELSNYAMLFASLQYEINLTNVPSLWFSTIYWITGIIMSFSGIIQSTKAIIYPEFDEVMTCQLIQKYKIETVFLSTNMMNRLHQSNCIQKYPLSFLKTVAFGGTSIRPKVQEELKHLLPHVQILQCYGMTELGSITTMQLPNHKNGSCGTIIKTGQIKVVDPETGKVLNPNQSGEIWLKLPSIINGYYKNPETTKNIIDKDGWVHSGDIGYIDEVGEMFIVDRIKDLIKYRGYQISPTEIENVLISHPAVSEVAVIGIPHAIDDEHPLAFIIKQPGAKVMEQELIDFVANNMMDDCKLRGGVIFLSKFPYTSSGKILKKELKVMAMKLILDARTEETVTYAEMQNKAVRCALWLQKQGIKSGDIISVCTGNHLNTFVPCLSAAYINAIFNPWNENMSLQTALHFLQLMMPKMIFCSEKSINVILNAIKKQNYNPIIVIFGKHVDAVSFSDILKNYNDAEITNFHYIELDDIKKTACILHSSGTTGMPKGVELSNYAMLILMQHHWIHITNVSSLWFSPLFWLSGIMMNLNGIMQSTKAIIYPEFDEEMTCRLIEKYKIQVLFLGTNLLNRFLRSGYTQKYSLSSLKVIKCGGSLLKTKVQEDLRHVLPHVQILQCYGMTETGGVITIQQPHHKNGSCGVLVENVKIKIVDPESGKVLGSNQSGEIWIKVPSLMNGYYRNPETTKNIIDNKGWLHSGDIGYIDEDGELFIIDRIKEIIKYRGYHISPGEIENILLSHPAVLEATIIGVPHLLDDEYPLAYISKRPGVKVTEQELIDFVTKNMEDQYKLRGGVIFLDSFPCTDSGKISKKDLKAMARKLVQQND</sequence>
<feature type="domain" description="AMP-binding enzyme C-terminal" evidence="6">
    <location>
        <begin position="2605"/>
        <end position="2681"/>
    </location>
</feature>
<comment type="similarity">
    <text evidence="2">Belongs to the ATP-dependent AMP-binding enzyme family.</text>
</comment>
<feature type="domain" description="AMP-dependent synthetase/ligase" evidence="5">
    <location>
        <begin position="6"/>
        <end position="362"/>
    </location>
</feature>
<dbReference type="FunFam" id="3.40.50.12780:FF:000003">
    <property type="entry name" value="Long-chain-fatty-acid--CoA ligase FadD"/>
    <property type="match status" value="1"/>
</dbReference>
<dbReference type="PANTHER" id="PTHR24096:SF149">
    <property type="entry name" value="AMP-BINDING DOMAIN-CONTAINING PROTEIN-RELATED"/>
    <property type="match status" value="1"/>
</dbReference>
<keyword evidence="7" id="KW-0503">Monooxygenase</keyword>
<keyword evidence="4" id="KW-0576">Peroxisome</keyword>
<dbReference type="Gene3D" id="3.40.50.980">
    <property type="match status" value="2"/>
</dbReference>
<dbReference type="FunFam" id="3.40.50.12780:FF:000025">
    <property type="entry name" value="luciferin 4-monooxygenase"/>
    <property type="match status" value="1"/>
</dbReference>